<dbReference type="PATRIC" id="fig|1423739.3.peg.254"/>
<evidence type="ECO:0000256" key="1">
    <source>
        <dbReference type="ARBA" id="ARBA00006484"/>
    </source>
</evidence>
<comment type="similarity">
    <text evidence="1 3">Belongs to the short-chain dehydrogenases/reductases (SDR) family.</text>
</comment>
<dbReference type="InterPro" id="IPR036291">
    <property type="entry name" value="NAD(P)-bd_dom_sf"/>
</dbReference>
<dbReference type="AlphaFoldDB" id="A0A0R1S8W4"/>
<dbReference type="GO" id="GO:0016616">
    <property type="term" value="F:oxidoreductase activity, acting on the CH-OH group of donors, NAD or NADP as acceptor"/>
    <property type="evidence" value="ECO:0007669"/>
    <property type="project" value="UniProtKB-ARBA"/>
</dbReference>
<dbReference type="PRINTS" id="PR00080">
    <property type="entry name" value="SDRFAMILY"/>
</dbReference>
<dbReference type="SUPFAM" id="SSF51735">
    <property type="entry name" value="NAD(P)-binding Rossmann-fold domains"/>
    <property type="match status" value="1"/>
</dbReference>
<dbReference type="Proteomes" id="UP000052013">
    <property type="component" value="Unassembled WGS sequence"/>
</dbReference>
<dbReference type="Gene3D" id="3.40.50.720">
    <property type="entry name" value="NAD(P)-binding Rossmann-like Domain"/>
    <property type="match status" value="1"/>
</dbReference>
<dbReference type="Pfam" id="PF00106">
    <property type="entry name" value="adh_short"/>
    <property type="match status" value="1"/>
</dbReference>
<dbReference type="InterPro" id="IPR020904">
    <property type="entry name" value="Sc_DH/Rdtase_CS"/>
</dbReference>
<reference evidence="4 5" key="1">
    <citation type="journal article" date="2015" name="Genome Announc.">
        <title>Expanding the biotechnology potential of lactobacilli through comparative genomics of 213 strains and associated genera.</title>
        <authorList>
            <person name="Sun Z."/>
            <person name="Harris H.M."/>
            <person name="McCann A."/>
            <person name="Guo C."/>
            <person name="Argimon S."/>
            <person name="Zhang W."/>
            <person name="Yang X."/>
            <person name="Jeffery I.B."/>
            <person name="Cooney J.C."/>
            <person name="Kagawa T.F."/>
            <person name="Liu W."/>
            <person name="Song Y."/>
            <person name="Salvetti E."/>
            <person name="Wrobel A."/>
            <person name="Rasinkangas P."/>
            <person name="Parkhill J."/>
            <person name="Rea M.C."/>
            <person name="O'Sullivan O."/>
            <person name="Ritari J."/>
            <person name="Douillard F.P."/>
            <person name="Paul Ross R."/>
            <person name="Yang R."/>
            <person name="Briner A.E."/>
            <person name="Felis G.E."/>
            <person name="de Vos W.M."/>
            <person name="Barrangou R."/>
            <person name="Klaenhammer T.R."/>
            <person name="Caufield P.W."/>
            <person name="Cui Y."/>
            <person name="Zhang H."/>
            <person name="O'Toole P.W."/>
        </authorList>
    </citation>
    <scope>NUCLEOTIDE SEQUENCE [LARGE SCALE GENOMIC DNA]</scope>
    <source>
        <strain evidence="4 5">DSM 14421</strain>
    </source>
</reference>
<evidence type="ECO:0000313" key="4">
    <source>
        <dbReference type="EMBL" id="KRL65415.1"/>
    </source>
</evidence>
<dbReference type="InterPro" id="IPR002347">
    <property type="entry name" value="SDR_fam"/>
</dbReference>
<dbReference type="PROSITE" id="PS00061">
    <property type="entry name" value="ADH_SHORT"/>
    <property type="match status" value="1"/>
</dbReference>
<accession>A0A0R1S8W4</accession>
<gene>
    <name evidence="4" type="ORF">FC85_GL000242</name>
</gene>
<dbReference type="STRING" id="1423739.FC85_GL000242"/>
<protein>
    <submittedName>
        <fullName evidence="4">Short-chain dehydrogenase</fullName>
    </submittedName>
</protein>
<dbReference type="FunFam" id="3.40.50.720:FF:000047">
    <property type="entry name" value="NADP-dependent L-serine/L-allo-threonine dehydrogenase"/>
    <property type="match status" value="1"/>
</dbReference>
<dbReference type="PRINTS" id="PR00081">
    <property type="entry name" value="GDHRDH"/>
</dbReference>
<dbReference type="PANTHER" id="PTHR43115">
    <property type="entry name" value="DEHYDROGENASE/REDUCTASE SDR FAMILY MEMBER 11"/>
    <property type="match status" value="1"/>
</dbReference>
<organism evidence="4 5">
    <name type="scientific">Lentilactobacillus diolivorans DSM 14421</name>
    <dbReference type="NCBI Taxonomy" id="1423739"/>
    <lineage>
        <taxon>Bacteria</taxon>
        <taxon>Bacillati</taxon>
        <taxon>Bacillota</taxon>
        <taxon>Bacilli</taxon>
        <taxon>Lactobacillales</taxon>
        <taxon>Lactobacillaceae</taxon>
        <taxon>Lentilactobacillus</taxon>
    </lineage>
</organism>
<dbReference type="EMBL" id="AZEY01000068">
    <property type="protein sequence ID" value="KRL65415.1"/>
    <property type="molecule type" value="Genomic_DNA"/>
</dbReference>
<dbReference type="PANTHER" id="PTHR43115:SF4">
    <property type="entry name" value="DEHYDROGENASE_REDUCTASE SDR FAMILY MEMBER 11"/>
    <property type="match status" value="1"/>
</dbReference>
<proteinExistence type="inferred from homology"/>
<evidence type="ECO:0000256" key="2">
    <source>
        <dbReference type="ARBA" id="ARBA00023002"/>
    </source>
</evidence>
<keyword evidence="2" id="KW-0560">Oxidoreductase</keyword>
<evidence type="ECO:0000313" key="5">
    <source>
        <dbReference type="Proteomes" id="UP000052013"/>
    </source>
</evidence>
<evidence type="ECO:0000256" key="3">
    <source>
        <dbReference type="RuleBase" id="RU000363"/>
    </source>
</evidence>
<comment type="caution">
    <text evidence="4">The sequence shown here is derived from an EMBL/GenBank/DDBJ whole genome shotgun (WGS) entry which is preliminary data.</text>
</comment>
<sequence>MSKVIVITGASSGIGETTAKLLAKNGHQLVLGARRDSKLQQIVTDIKAAGGTAVYKSTDVTDLSSVKALAKLALDSFGKIDVWMNNAGLMPHSEFIKGKVDDWNRMIDVNLRGILYGINAALPSMRAQKSGQFINMASVAAHAVHQGGGVYSATKAGVLMISEALRQEEAAAKSNVRVTVVSPGAIATELVENVTDPTTKAALEKYYQQTAISPDRIASSIMAAIDLPADASVNEIVIRPTGQE</sequence>
<name>A0A0R1S8W4_9LACO</name>
<dbReference type="RefSeq" id="WP_057864830.1">
    <property type="nucleotide sequence ID" value="NZ_AZEY01000068.1"/>
</dbReference>